<reference evidence="1 2" key="1">
    <citation type="submission" date="2019-09" db="EMBL/GenBank/DDBJ databases">
        <title>YIM 48816 draft genome.</title>
        <authorList>
            <person name="Jiang L."/>
        </authorList>
    </citation>
    <scope>NUCLEOTIDE SEQUENCE [LARGE SCALE GENOMIC DNA]</scope>
    <source>
        <strain evidence="1 2">YIM 48816</strain>
    </source>
</reference>
<sequence>MRTTSSSTSSSDAMKPLDLAESRTWRRFAAGFALTAAGLLAGYLALAALVDPYDSGRSRLLSAGGVRPQGPRTAAASRGRDPAFTGAIIGNSHIQLIEPGRLSASTGVPFVQLAVPATGPGEQFLLLDWYLRHHPNPAALVVAADAYWCTDDPALPNAKPFPFWLFSDSVPAYLRGLMRFSVAQEVAGRIGWLLRGRRAYARADGWWDYEPDYLRQGYADDPRLVADRDKPAPDAPDPGRAGPFPAAERFAALLARVPAATPVLLVFPPVYAPGLPRPGTPRAAAEEACKDAVRAALGTHPVSAVLDWRRDRPELHDSAQFFDQTHYRHPLAHQLTDAIGASLRRLLQWKPRPE</sequence>
<evidence type="ECO:0000313" key="2">
    <source>
        <dbReference type="Proteomes" id="UP000474159"/>
    </source>
</evidence>
<organism evidence="1 2">
    <name type="scientific">Methylobacterium soli</name>
    <dbReference type="NCBI Taxonomy" id="553447"/>
    <lineage>
        <taxon>Bacteria</taxon>
        <taxon>Pseudomonadati</taxon>
        <taxon>Pseudomonadota</taxon>
        <taxon>Alphaproteobacteria</taxon>
        <taxon>Hyphomicrobiales</taxon>
        <taxon>Methylobacteriaceae</taxon>
        <taxon>Methylobacterium</taxon>
    </lineage>
</organism>
<keyword evidence="2" id="KW-1185">Reference proteome</keyword>
<dbReference type="EMBL" id="VZZK01000011">
    <property type="protein sequence ID" value="KAB1078910.1"/>
    <property type="molecule type" value="Genomic_DNA"/>
</dbReference>
<dbReference type="Proteomes" id="UP000474159">
    <property type="component" value="Unassembled WGS sequence"/>
</dbReference>
<accession>A0A6L3SZS7</accession>
<dbReference type="OrthoDB" id="8163591at2"/>
<protein>
    <submittedName>
        <fullName evidence="1">Uncharacterized protein</fullName>
    </submittedName>
</protein>
<evidence type="ECO:0000313" key="1">
    <source>
        <dbReference type="EMBL" id="KAB1078910.1"/>
    </source>
</evidence>
<dbReference type="AlphaFoldDB" id="A0A6L3SZS7"/>
<proteinExistence type="predicted"/>
<name>A0A6L3SZS7_9HYPH</name>
<gene>
    <name evidence="1" type="ORF">F6X53_12965</name>
</gene>
<comment type="caution">
    <text evidence="1">The sequence shown here is derived from an EMBL/GenBank/DDBJ whole genome shotgun (WGS) entry which is preliminary data.</text>
</comment>